<reference evidence="9 10" key="1">
    <citation type="journal article" date="2009" name="Nature">
        <title>Evolution of pathogenicity and sexual reproduction in eight Candida genomes.</title>
        <authorList>
            <person name="Butler G."/>
            <person name="Rasmussen M.D."/>
            <person name="Lin M.F."/>
            <person name="Santos M.A."/>
            <person name="Sakthikumar S."/>
            <person name="Munro C.A."/>
            <person name="Rheinbay E."/>
            <person name="Grabherr M."/>
            <person name="Forche A."/>
            <person name="Reedy J.L."/>
            <person name="Agrafioti I."/>
            <person name="Arnaud M.B."/>
            <person name="Bates S."/>
            <person name="Brown A.J."/>
            <person name="Brunke S."/>
            <person name="Costanzo M.C."/>
            <person name="Fitzpatrick D.A."/>
            <person name="de Groot P.W."/>
            <person name="Harris D."/>
            <person name="Hoyer L.L."/>
            <person name="Hube B."/>
            <person name="Klis F.M."/>
            <person name="Kodira C."/>
            <person name="Lennard N."/>
            <person name="Logue M.E."/>
            <person name="Martin R."/>
            <person name="Neiman A.M."/>
            <person name="Nikolaou E."/>
            <person name="Quail M.A."/>
            <person name="Quinn J."/>
            <person name="Santos M.C."/>
            <person name="Schmitzberger F.F."/>
            <person name="Sherlock G."/>
            <person name="Shah P."/>
            <person name="Silverstein K.A."/>
            <person name="Skrzypek M.S."/>
            <person name="Soll D."/>
            <person name="Staggs R."/>
            <person name="Stansfield I."/>
            <person name="Stumpf M.P."/>
            <person name="Sudbery P.E."/>
            <person name="Srikantha T."/>
            <person name="Zeng Q."/>
            <person name="Berman J."/>
            <person name="Berriman M."/>
            <person name="Heitman J."/>
            <person name="Gow N.A."/>
            <person name="Lorenz M.C."/>
            <person name="Birren B.W."/>
            <person name="Kellis M."/>
            <person name="Cuomo C.A."/>
        </authorList>
    </citation>
    <scope>NUCLEOTIDE SEQUENCE [LARGE SCALE GENOMIC DNA]</scope>
    <source>
        <strain evidence="10">ATCC 11503 / BCRC 21390 / CBS 2605 / JCM 1781 / NBRC 1676 / NRRL YB-4239</strain>
    </source>
</reference>
<keyword evidence="4 6" id="KW-0653">Protein transport</keyword>
<evidence type="ECO:0000256" key="7">
    <source>
        <dbReference type="SAM" id="MobiDB-lite"/>
    </source>
</evidence>
<evidence type="ECO:0000256" key="5">
    <source>
        <dbReference type="ARBA" id="ARBA00023136"/>
    </source>
</evidence>
<dbReference type="OrthoDB" id="10254310at2759"/>
<name>A5E216_LODEL</name>
<dbReference type="FunCoup" id="A5E216">
    <property type="interactions" value="103"/>
</dbReference>
<dbReference type="InterPro" id="IPR026739">
    <property type="entry name" value="AP_beta"/>
</dbReference>
<dbReference type="GO" id="GO:0030276">
    <property type="term" value="F:clathrin binding"/>
    <property type="evidence" value="ECO:0007669"/>
    <property type="project" value="InterPro"/>
</dbReference>
<dbReference type="InParanoid" id="A5E216"/>
<dbReference type="InterPro" id="IPR016342">
    <property type="entry name" value="AP_complex_bsu_1_2_4"/>
</dbReference>
<evidence type="ECO:0000256" key="1">
    <source>
        <dbReference type="ARBA" id="ARBA00004308"/>
    </source>
</evidence>
<dbReference type="VEuPathDB" id="FungiDB:LELG_03653"/>
<evidence type="ECO:0000256" key="2">
    <source>
        <dbReference type="ARBA" id="ARBA00006613"/>
    </source>
</evidence>
<dbReference type="EMBL" id="CH981527">
    <property type="protein sequence ID" value="EDK45474.1"/>
    <property type="molecule type" value="Genomic_DNA"/>
</dbReference>
<feature type="compositionally biased region" description="Polar residues" evidence="7">
    <location>
        <begin position="605"/>
        <end position="617"/>
    </location>
</feature>
<keyword evidence="10" id="KW-1185">Reference proteome</keyword>
<dbReference type="HOGENOM" id="CLU_006320_4_4_1"/>
<feature type="compositionally biased region" description="Polar residues" evidence="7">
    <location>
        <begin position="679"/>
        <end position="705"/>
    </location>
</feature>
<dbReference type="InterPro" id="IPR011989">
    <property type="entry name" value="ARM-like"/>
</dbReference>
<dbReference type="Pfam" id="PF01602">
    <property type="entry name" value="Adaptin_N"/>
    <property type="match status" value="1"/>
</dbReference>
<dbReference type="eggNOG" id="KOG1061">
    <property type="taxonomic scope" value="Eukaryota"/>
</dbReference>
<dbReference type="InterPro" id="IPR002553">
    <property type="entry name" value="Clathrin/coatomer_adapt-like_N"/>
</dbReference>
<dbReference type="KEGG" id="lel:PVL30_003132"/>
<evidence type="ECO:0000256" key="3">
    <source>
        <dbReference type="ARBA" id="ARBA00022448"/>
    </source>
</evidence>
<feature type="compositionally biased region" description="Polar residues" evidence="7">
    <location>
        <begin position="633"/>
        <end position="645"/>
    </location>
</feature>
<dbReference type="GeneID" id="5232691"/>
<feature type="compositionally biased region" description="Low complexity" evidence="7">
    <location>
        <begin position="618"/>
        <end position="632"/>
    </location>
</feature>
<accession>A5E216</accession>
<dbReference type="SUPFAM" id="SSF48371">
    <property type="entry name" value="ARM repeat"/>
    <property type="match status" value="1"/>
</dbReference>
<dbReference type="GO" id="GO:0030122">
    <property type="term" value="C:AP-2 adaptor complex"/>
    <property type="evidence" value="ECO:0007669"/>
    <property type="project" value="EnsemblFungi"/>
</dbReference>
<comment type="similarity">
    <text evidence="2 6">Belongs to the adaptor complexes large subunit family.</text>
</comment>
<sequence>MSDAKLFTKAKSVEIKAEIDQALKRTKPISRIKIILRKLLANVMLNNTEMINLMNDIVPLMKLDDLEIRILCCEYIVSFGNYDRGSVAAIPFLRRFRDESVPSLRALAIKTMSSLNTPDFFELSVETVKKLIRDKDPHVRQATAFAIARLHLNNAKRIKEMESLVDDLNNLLYDESTLVVSSALAALTDITERSKTLNMTIDKAHTLHLIKLLNSSANEWQQTYILNSLMAYVPQSEQEALSFIEAIIPSLQHENSAVVLNAIKLVLYYSNYARNVELHLPILPKRIGSSLNSLLAKPSETQFLVLRNVILLLLGKKNLVQFDIEMFYCRFDDPIYVKDTKLEIIYLLANNENIDSVLDELEEYATDVDVSMARKAIRAFGNLAVKLEGGAQRCVEVLCDLISTGISYIVQESAIVIKNIIRKYPGDFDYAVKELIKYRHLFDEPDAKVSLLWMIGQFCGDIEDCGVILEDLMASYQDEPTEVQLAVLTAVTKHYLIYPLKGEQQLLDVMKWATEETGNPDVRERGFLYWRLLSSEYASASQDGFQKITKEIVFNRDLSIISENDRIHPAILEELELNFGSLASIYLKPVQSVFRMSKHKQLQWSPSLQHQQQYDTTSQRSSVSSPRQSLSLMQRNHASPAPSRTHSSDAVKIFADRAARAASISPQHTPNLAPPPSASRENLTQKLTRKSSMMTTKIANKISNR</sequence>
<feature type="domain" description="Clathrin/coatomer adaptor adaptin-like N-terminal" evidence="8">
    <location>
        <begin position="15"/>
        <end position="535"/>
    </location>
</feature>
<organism evidence="9 10">
    <name type="scientific">Lodderomyces elongisporus (strain ATCC 11503 / CBS 2605 / JCM 1781 / NBRC 1676 / NRRL YB-4239)</name>
    <name type="common">Yeast</name>
    <name type="synonym">Saccharomyces elongisporus</name>
    <dbReference type="NCBI Taxonomy" id="379508"/>
    <lineage>
        <taxon>Eukaryota</taxon>
        <taxon>Fungi</taxon>
        <taxon>Dikarya</taxon>
        <taxon>Ascomycota</taxon>
        <taxon>Saccharomycotina</taxon>
        <taxon>Pichiomycetes</taxon>
        <taxon>Debaryomycetaceae</taxon>
        <taxon>Candida/Lodderomyces clade</taxon>
        <taxon>Lodderomyces</taxon>
    </lineage>
</organism>
<feature type="region of interest" description="Disordered" evidence="7">
    <location>
        <begin position="661"/>
        <end position="705"/>
    </location>
</feature>
<dbReference type="OMA" id="RIFARYK"/>
<dbReference type="AlphaFoldDB" id="A5E216"/>
<evidence type="ECO:0000313" key="10">
    <source>
        <dbReference type="Proteomes" id="UP000001996"/>
    </source>
</evidence>
<dbReference type="PIRSF" id="PIRSF002291">
    <property type="entry name" value="AP_complex_beta"/>
    <property type="match status" value="1"/>
</dbReference>
<dbReference type="GO" id="GO:0006886">
    <property type="term" value="P:intracellular protein transport"/>
    <property type="evidence" value="ECO:0007669"/>
    <property type="project" value="InterPro"/>
</dbReference>
<dbReference type="Proteomes" id="UP000001996">
    <property type="component" value="Unassembled WGS sequence"/>
</dbReference>
<evidence type="ECO:0000256" key="4">
    <source>
        <dbReference type="ARBA" id="ARBA00022927"/>
    </source>
</evidence>
<comment type="function">
    <text evidence="6">Adaptins are components of the adaptor complexes which link clathrin to receptors in coated vesicles. Clathrin-associated protein complexes are believed to interact with the cytoplasmic tails of membrane proteins, leading to their selection and concentration.</text>
</comment>
<dbReference type="GO" id="GO:0016192">
    <property type="term" value="P:vesicle-mediated transport"/>
    <property type="evidence" value="ECO:0007669"/>
    <property type="project" value="InterPro"/>
</dbReference>
<keyword evidence="3 6" id="KW-0813">Transport</keyword>
<comment type="subcellular location">
    <subcellularLocation>
        <location evidence="1">Endomembrane system</location>
    </subcellularLocation>
</comment>
<feature type="region of interest" description="Disordered" evidence="7">
    <location>
        <begin position="605"/>
        <end position="649"/>
    </location>
</feature>
<protein>
    <recommendedName>
        <fullName evidence="6">AP complex subunit beta</fullName>
    </recommendedName>
</protein>
<keyword evidence="5 6" id="KW-0472">Membrane</keyword>
<dbReference type="InterPro" id="IPR016024">
    <property type="entry name" value="ARM-type_fold"/>
</dbReference>
<dbReference type="Gene3D" id="1.25.10.10">
    <property type="entry name" value="Leucine-rich Repeat Variant"/>
    <property type="match status" value="1"/>
</dbReference>
<gene>
    <name evidence="9" type="ORF">LELG_03653</name>
</gene>
<dbReference type="STRING" id="379508.A5E216"/>
<evidence type="ECO:0000313" key="9">
    <source>
        <dbReference type="EMBL" id="EDK45474.1"/>
    </source>
</evidence>
<evidence type="ECO:0000256" key="6">
    <source>
        <dbReference type="PIRNR" id="PIRNR002291"/>
    </source>
</evidence>
<evidence type="ECO:0000259" key="8">
    <source>
        <dbReference type="Pfam" id="PF01602"/>
    </source>
</evidence>
<dbReference type="PANTHER" id="PTHR11134">
    <property type="entry name" value="ADAPTOR COMPLEX SUBUNIT BETA FAMILY MEMBER"/>
    <property type="match status" value="1"/>
</dbReference>
<proteinExistence type="inferred from homology"/>